<protein>
    <submittedName>
        <fullName evidence="1">Putative lumazine-binding</fullName>
    </submittedName>
</protein>
<dbReference type="RefSeq" id="WP_091567462.1">
    <property type="nucleotide sequence ID" value="NZ_FNHP01000002.1"/>
</dbReference>
<dbReference type="InterPro" id="IPR032710">
    <property type="entry name" value="NTF2-like_dom_sf"/>
</dbReference>
<dbReference type="EMBL" id="FNHP01000002">
    <property type="protein sequence ID" value="SDM06584.1"/>
    <property type="molecule type" value="Genomic_DNA"/>
</dbReference>
<dbReference type="SUPFAM" id="SSF54427">
    <property type="entry name" value="NTF2-like"/>
    <property type="match status" value="1"/>
</dbReference>
<reference evidence="2" key="1">
    <citation type="submission" date="2016-10" db="EMBL/GenBank/DDBJ databases">
        <authorList>
            <person name="Varghese N."/>
            <person name="Submissions S."/>
        </authorList>
    </citation>
    <scope>NUCLEOTIDE SEQUENCE [LARGE SCALE GENOMIC DNA]</scope>
    <source>
        <strain evidence="2">EPL6</strain>
    </source>
</reference>
<evidence type="ECO:0000313" key="1">
    <source>
        <dbReference type="EMBL" id="SDM06584.1"/>
    </source>
</evidence>
<accession>A0A1G9Q6B4</accession>
<dbReference type="Proteomes" id="UP000198552">
    <property type="component" value="Unassembled WGS sequence"/>
</dbReference>
<gene>
    <name evidence="1" type="ORF">SAMN05428957_10293</name>
</gene>
<keyword evidence="2" id="KW-1185">Reference proteome</keyword>
<dbReference type="Pfam" id="PF12893">
    <property type="entry name" value="Lumazine_bd_2"/>
    <property type="match status" value="1"/>
</dbReference>
<dbReference type="AlphaFoldDB" id="A0A1G9Q6B4"/>
<organism evidence="1 2">
    <name type="scientific">Oryzisolibacter propanilivorax</name>
    <dbReference type="NCBI Taxonomy" id="1527607"/>
    <lineage>
        <taxon>Bacteria</taxon>
        <taxon>Pseudomonadati</taxon>
        <taxon>Pseudomonadota</taxon>
        <taxon>Betaproteobacteria</taxon>
        <taxon>Burkholderiales</taxon>
        <taxon>Comamonadaceae</taxon>
        <taxon>Oryzisolibacter</taxon>
    </lineage>
</organism>
<dbReference type="STRING" id="1527607.SAMN05428957_10293"/>
<dbReference type="OrthoDB" id="5676998at2"/>
<dbReference type="Gene3D" id="3.10.450.50">
    <property type="match status" value="1"/>
</dbReference>
<sequence length="140" mass="15373">MTDTAPASSPVPSTQDPQVLAAARVPLELYIRGHAEDNAEHMRAAFLPTARLDSRRDGPLTSWTLDFYCQRFQNQPAADEAQRRRTIDVLDVTGTAAMAKVTLVHGAMTFVDYFVLVQTDEGWKIASKTFHALPTEGAVA</sequence>
<dbReference type="InterPro" id="IPR039437">
    <property type="entry name" value="FrzH/put_lumazine-bd"/>
</dbReference>
<name>A0A1G9Q6B4_9BURK</name>
<evidence type="ECO:0000313" key="2">
    <source>
        <dbReference type="Proteomes" id="UP000198552"/>
    </source>
</evidence>
<proteinExistence type="predicted"/>